<dbReference type="AlphaFoldDB" id="A0A5J6WRE3"/>
<dbReference type="Proteomes" id="UP000594034">
    <property type="component" value="Chromosome"/>
</dbReference>
<keyword evidence="10" id="KW-1185">Reference proteome</keyword>
<organism evidence="9 10">
    <name type="scientific">Aeromonas simiae</name>
    <dbReference type="NCBI Taxonomy" id="218936"/>
    <lineage>
        <taxon>Bacteria</taxon>
        <taxon>Pseudomonadati</taxon>
        <taxon>Pseudomonadota</taxon>
        <taxon>Gammaproteobacteria</taxon>
        <taxon>Aeromonadales</taxon>
        <taxon>Aeromonadaceae</taxon>
        <taxon>Aeromonas</taxon>
    </lineage>
</organism>
<dbReference type="Gene3D" id="3.40.50.150">
    <property type="entry name" value="Vaccinia Virus protein VP39"/>
    <property type="match status" value="2"/>
</dbReference>
<comment type="catalytic activity">
    <reaction evidence="6">
        <text>guanosine(1207) in 16S rRNA + S-adenosyl-L-methionine = N(2)-methylguanosine(1207) in 16S rRNA + S-adenosyl-L-homocysteine + H(+)</text>
        <dbReference type="Rhea" id="RHEA:42736"/>
        <dbReference type="Rhea" id="RHEA-COMP:10213"/>
        <dbReference type="Rhea" id="RHEA-COMP:10214"/>
        <dbReference type="ChEBI" id="CHEBI:15378"/>
        <dbReference type="ChEBI" id="CHEBI:57856"/>
        <dbReference type="ChEBI" id="CHEBI:59789"/>
        <dbReference type="ChEBI" id="CHEBI:74269"/>
        <dbReference type="ChEBI" id="CHEBI:74481"/>
        <dbReference type="EC" id="2.1.1.172"/>
    </reaction>
</comment>
<dbReference type="InterPro" id="IPR007848">
    <property type="entry name" value="Small_mtfrase_dom"/>
</dbReference>
<name>A0A5J6WRE3_9GAMM</name>
<comment type="subcellular location">
    <subcellularLocation>
        <location evidence="6">Cytoplasm</location>
    </subcellularLocation>
</comment>
<dbReference type="GO" id="GO:0003676">
    <property type="term" value="F:nucleic acid binding"/>
    <property type="evidence" value="ECO:0007669"/>
    <property type="project" value="InterPro"/>
</dbReference>
<dbReference type="InterPro" id="IPR013675">
    <property type="entry name" value="Mtase_sm_N"/>
</dbReference>
<accession>A0A5J6WRE3</accession>
<dbReference type="KEGG" id="asim:FE240_01780"/>
<dbReference type="InterPro" id="IPR023543">
    <property type="entry name" value="rRNA_ssu_MeTfrase_C"/>
</dbReference>
<comment type="subunit">
    <text evidence="6">Monomer.</text>
</comment>
<evidence type="ECO:0000256" key="1">
    <source>
        <dbReference type="ARBA" id="ARBA00022490"/>
    </source>
</evidence>
<dbReference type="Pfam" id="PF08468">
    <property type="entry name" value="MTS_N"/>
    <property type="match status" value="1"/>
</dbReference>
<dbReference type="PANTHER" id="PTHR47816">
    <property type="entry name" value="RIBOSOMAL RNA SMALL SUBUNIT METHYLTRANSFERASE C"/>
    <property type="match status" value="1"/>
</dbReference>
<keyword evidence="5 6" id="KW-0949">S-adenosyl-L-methionine</keyword>
<dbReference type="GO" id="GO:0005737">
    <property type="term" value="C:cytoplasm"/>
    <property type="evidence" value="ECO:0007669"/>
    <property type="project" value="UniProtKB-SubCell"/>
</dbReference>
<gene>
    <name evidence="6 9" type="primary">rsmC</name>
    <name evidence="9" type="ORF">FE240_01780</name>
</gene>
<evidence type="ECO:0000256" key="3">
    <source>
        <dbReference type="ARBA" id="ARBA00022603"/>
    </source>
</evidence>
<dbReference type="PANTHER" id="PTHR47816:SF4">
    <property type="entry name" value="RIBOSOMAL RNA SMALL SUBUNIT METHYLTRANSFERASE C"/>
    <property type="match status" value="1"/>
</dbReference>
<evidence type="ECO:0000256" key="5">
    <source>
        <dbReference type="ARBA" id="ARBA00022691"/>
    </source>
</evidence>
<keyword evidence="1 6" id="KW-0963">Cytoplasm</keyword>
<feature type="domain" description="Methyltransferase small" evidence="7">
    <location>
        <begin position="174"/>
        <end position="338"/>
    </location>
</feature>
<dbReference type="NCBIfam" id="NF007023">
    <property type="entry name" value="PRK09489.1"/>
    <property type="match status" value="1"/>
</dbReference>
<dbReference type="InterPro" id="IPR029063">
    <property type="entry name" value="SAM-dependent_MTases_sf"/>
</dbReference>
<dbReference type="InterPro" id="IPR046977">
    <property type="entry name" value="RsmC/RlmG"/>
</dbReference>
<dbReference type="HAMAP" id="MF_01862">
    <property type="entry name" value="16SrRNA_methyltr_C"/>
    <property type="match status" value="1"/>
</dbReference>
<dbReference type="EMBL" id="CP040449">
    <property type="protein sequence ID" value="QFI53542.1"/>
    <property type="molecule type" value="Genomic_DNA"/>
</dbReference>
<evidence type="ECO:0000259" key="7">
    <source>
        <dbReference type="Pfam" id="PF05175"/>
    </source>
</evidence>
<dbReference type="SUPFAM" id="SSF53335">
    <property type="entry name" value="S-adenosyl-L-methionine-dependent methyltransferases"/>
    <property type="match status" value="1"/>
</dbReference>
<evidence type="ECO:0000256" key="4">
    <source>
        <dbReference type="ARBA" id="ARBA00022679"/>
    </source>
</evidence>
<evidence type="ECO:0000313" key="9">
    <source>
        <dbReference type="EMBL" id="QFI53542.1"/>
    </source>
</evidence>
<dbReference type="InterPro" id="IPR002052">
    <property type="entry name" value="DNA_methylase_N6_adenine_CS"/>
</dbReference>
<dbReference type="EC" id="2.1.1.172" evidence="6"/>
<keyword evidence="3 6" id="KW-0489">Methyltransferase</keyword>
<reference evidence="9 10" key="1">
    <citation type="submission" date="2019-05" db="EMBL/GenBank/DDBJ databases">
        <title>OXA-830, a novel chromosomally encoded expanded-spectrum class D beta-lactamase in Aeromonas simiae.</title>
        <authorList>
            <person name="Zhou W."/>
            <person name="Chen Q."/>
        </authorList>
    </citation>
    <scope>NUCLEOTIDE SEQUENCE [LARGE SCALE GENOMIC DNA]</scope>
    <source>
        <strain evidence="9 10">A6</strain>
    </source>
</reference>
<feature type="domain" description="Methyltransferase small N-terminal" evidence="8">
    <location>
        <begin position="8"/>
        <end position="164"/>
    </location>
</feature>
<dbReference type="RefSeq" id="WP_193003139.1">
    <property type="nucleotide sequence ID" value="NZ_CP040449.1"/>
</dbReference>
<protein>
    <recommendedName>
        <fullName evidence="6">Ribosomal RNA small subunit methyltransferase C</fullName>
        <ecNumber evidence="6">2.1.1.172</ecNumber>
    </recommendedName>
    <alternativeName>
        <fullName evidence="6">16S rRNA m2G1207 methyltransferase</fullName>
    </alternativeName>
    <alternativeName>
        <fullName evidence="6">rRNA (guanine-N(2)-)-methyltransferase RsmC</fullName>
    </alternativeName>
</protein>
<comment type="function">
    <text evidence="6">Specifically methylates the guanine in position 1207 of 16S rRNA in the 30S particle.</text>
</comment>
<sequence>MSRLSNVSEMLLRNLELFAGKRLLVCGLLEDSLPQLLLAHVEQLTVFTTDYAYYRQYSATLGGRLQFGHCLESDVQHDALLLLLPKAKQEAQYLLAMCAPKLLPNADLLLAGDNRGGINGADKLLAPYGNKPLKRDSARRASLYHGVLERDVPPFTLQQWVGHYQYELGGEVLHVHALPGVFSAAELDQGSRLLIDHLPSLTGRTLDFGCGAGVLSAAIAKRYPNVNMELVDINALALESSRLTLAANGVKGEVYPSDVYSDISGPFAHIISNPPFHAGLNTFYAATEQFLDAAPAHLVKGGDLTIVANAFLRYQPILERGFGRVETVADDRKFRVYRCRRQ</sequence>
<keyword evidence="2 6" id="KW-0698">rRNA processing</keyword>
<keyword evidence="4 6" id="KW-0808">Transferase</keyword>
<evidence type="ECO:0000313" key="10">
    <source>
        <dbReference type="Proteomes" id="UP000594034"/>
    </source>
</evidence>
<dbReference type="GO" id="GO:0052914">
    <property type="term" value="F:16S rRNA (guanine(1207)-N(2))-methyltransferase activity"/>
    <property type="evidence" value="ECO:0007669"/>
    <property type="project" value="UniProtKB-EC"/>
</dbReference>
<comment type="similarity">
    <text evidence="6">Belongs to the methyltransferase superfamily. RsmC family.</text>
</comment>
<dbReference type="PROSITE" id="PS00092">
    <property type="entry name" value="N6_MTASE"/>
    <property type="match status" value="1"/>
</dbReference>
<evidence type="ECO:0000256" key="6">
    <source>
        <dbReference type="HAMAP-Rule" id="MF_01862"/>
    </source>
</evidence>
<evidence type="ECO:0000256" key="2">
    <source>
        <dbReference type="ARBA" id="ARBA00022552"/>
    </source>
</evidence>
<evidence type="ECO:0000259" key="8">
    <source>
        <dbReference type="Pfam" id="PF08468"/>
    </source>
</evidence>
<dbReference type="Pfam" id="PF05175">
    <property type="entry name" value="MTS"/>
    <property type="match status" value="1"/>
</dbReference>
<proteinExistence type="inferred from homology"/>
<dbReference type="CDD" id="cd02440">
    <property type="entry name" value="AdoMet_MTases"/>
    <property type="match status" value="1"/>
</dbReference>